<dbReference type="PANTHER" id="PTHR13234">
    <property type="entry name" value="GAMMA-INTERFERON INDUCIBLE LYSOSOMAL THIOL REDUCTASE GILT"/>
    <property type="match status" value="1"/>
</dbReference>
<keyword evidence="3" id="KW-0964">Secreted</keyword>
<dbReference type="Pfam" id="PF03227">
    <property type="entry name" value="GILT"/>
    <property type="match status" value="1"/>
</dbReference>
<protein>
    <submittedName>
        <fullName evidence="7">Uncharacterized protein</fullName>
    </submittedName>
</protein>
<dbReference type="Proteomes" id="UP000215127">
    <property type="component" value="Chromosome 9"/>
</dbReference>
<keyword evidence="4" id="KW-0732">Signal</keyword>
<evidence type="ECO:0000256" key="3">
    <source>
        <dbReference type="ARBA" id="ARBA00022525"/>
    </source>
</evidence>
<evidence type="ECO:0000313" key="7">
    <source>
        <dbReference type="EMBL" id="SMQ53799.1"/>
    </source>
</evidence>
<keyword evidence="8" id="KW-1185">Reference proteome</keyword>
<evidence type="ECO:0000256" key="4">
    <source>
        <dbReference type="ARBA" id="ARBA00022729"/>
    </source>
</evidence>
<gene>
    <name evidence="7" type="ORF">ZT3D7_G8953</name>
</gene>
<accession>A0A1X7S2E5</accession>
<comment type="subcellular location">
    <subcellularLocation>
        <location evidence="1">Secreted</location>
    </subcellularLocation>
</comment>
<dbReference type="AlphaFoldDB" id="A0A1X7S2E5"/>
<organism evidence="7 8">
    <name type="scientific">Zymoseptoria tritici (strain ST99CH_3D7)</name>
    <dbReference type="NCBI Taxonomy" id="1276538"/>
    <lineage>
        <taxon>Eukaryota</taxon>
        <taxon>Fungi</taxon>
        <taxon>Dikarya</taxon>
        <taxon>Ascomycota</taxon>
        <taxon>Pezizomycotina</taxon>
        <taxon>Dothideomycetes</taxon>
        <taxon>Dothideomycetidae</taxon>
        <taxon>Mycosphaerellales</taxon>
        <taxon>Mycosphaerellaceae</taxon>
        <taxon>Zymoseptoria</taxon>
    </lineage>
</organism>
<evidence type="ECO:0000256" key="1">
    <source>
        <dbReference type="ARBA" id="ARBA00004613"/>
    </source>
</evidence>
<proteinExistence type="inferred from homology"/>
<evidence type="ECO:0000313" key="8">
    <source>
        <dbReference type="Proteomes" id="UP000215127"/>
    </source>
</evidence>
<dbReference type="GO" id="GO:0005576">
    <property type="term" value="C:extracellular region"/>
    <property type="evidence" value="ECO:0007669"/>
    <property type="project" value="UniProtKB-SubCell"/>
</dbReference>
<feature type="region of interest" description="Disordered" evidence="6">
    <location>
        <begin position="109"/>
        <end position="129"/>
    </location>
</feature>
<evidence type="ECO:0000256" key="2">
    <source>
        <dbReference type="ARBA" id="ARBA00005679"/>
    </source>
</evidence>
<dbReference type="PANTHER" id="PTHR13234:SF8">
    <property type="entry name" value="GAMMA-INTERFERON-INDUCIBLE LYSOSOMAL THIOL REDUCTASE"/>
    <property type="match status" value="1"/>
</dbReference>
<name>A0A1X7S2E5_ZYMT9</name>
<comment type="similarity">
    <text evidence="2">Belongs to the GILT family.</text>
</comment>
<dbReference type="GO" id="GO:0016671">
    <property type="term" value="F:oxidoreductase activity, acting on a sulfur group of donors, disulfide as acceptor"/>
    <property type="evidence" value="ECO:0007669"/>
    <property type="project" value="InterPro"/>
</dbReference>
<dbReference type="InterPro" id="IPR004911">
    <property type="entry name" value="Interferon-induced_GILT"/>
</dbReference>
<dbReference type="STRING" id="1276538.A0A1X7S2E5"/>
<dbReference type="EMBL" id="LT853700">
    <property type="protein sequence ID" value="SMQ53799.1"/>
    <property type="molecule type" value="Genomic_DNA"/>
</dbReference>
<evidence type="ECO:0000256" key="6">
    <source>
        <dbReference type="SAM" id="MobiDB-lite"/>
    </source>
</evidence>
<evidence type="ECO:0000256" key="5">
    <source>
        <dbReference type="ARBA" id="ARBA00023180"/>
    </source>
</evidence>
<sequence length="349" mass="38463">MSKCPDARDCLRDLVVPAMEKIEDKVDFRLSFIGWTDPHNDGVTCMHGQTECLGNLLELCAAKLYPQPKTYLGFTLCLSLSYPDIPARELVESCALESGIDKAKLEACTAGQDDDEDRDDNDGDGNGDDNGHLAWGLLKKSFQRSEDANVTASCTVRLAEEVRCIRDAGEWKDLGYYGGLRSARVVVDSDRASDRGQTTFHTDVERQAATSSTHSTGLLLPTMSTQGPSLLSRATRVFSSTPPPPRPTHWHDSVHRDALVKFWDAIVEVTAKNPQRYGGSSTAIRLAYTYQHFCGKFPKLREGDTPLNTAWMEYVLGKALKHPFCTAEGMGTWEVLAGSSGPRGNWGPW</sequence>
<reference evidence="7 8" key="1">
    <citation type="submission" date="2016-06" db="EMBL/GenBank/DDBJ databases">
        <authorList>
            <person name="Kjaerup R.B."/>
            <person name="Dalgaard T.S."/>
            <person name="Juul-Madsen H.R."/>
        </authorList>
    </citation>
    <scope>NUCLEOTIDE SEQUENCE [LARGE SCALE GENOMIC DNA]</scope>
</reference>
<keyword evidence="5" id="KW-0325">Glycoprotein</keyword>
<feature type="compositionally biased region" description="Acidic residues" evidence="6">
    <location>
        <begin position="112"/>
        <end position="127"/>
    </location>
</feature>